<dbReference type="Proteomes" id="UP000823928">
    <property type="component" value="Unassembled WGS sequence"/>
</dbReference>
<accession>A0A9D1EYI6</accession>
<dbReference type="AlphaFoldDB" id="A0A9D1EYI6"/>
<protein>
    <submittedName>
        <fullName evidence="1">Uncharacterized protein</fullName>
    </submittedName>
</protein>
<reference evidence="1" key="2">
    <citation type="journal article" date="2021" name="PeerJ">
        <title>Extensive microbial diversity within the chicken gut microbiome revealed by metagenomics and culture.</title>
        <authorList>
            <person name="Gilroy R."/>
            <person name="Ravi A."/>
            <person name="Getino M."/>
            <person name="Pursley I."/>
            <person name="Horton D.L."/>
            <person name="Alikhan N.F."/>
            <person name="Baker D."/>
            <person name="Gharbi K."/>
            <person name="Hall N."/>
            <person name="Watson M."/>
            <person name="Adriaenssens E.M."/>
            <person name="Foster-Nyarko E."/>
            <person name="Jarju S."/>
            <person name="Secka A."/>
            <person name="Antonio M."/>
            <person name="Oren A."/>
            <person name="Chaudhuri R.R."/>
            <person name="La Ragione R."/>
            <person name="Hildebrand F."/>
            <person name="Pallen M.J."/>
        </authorList>
    </citation>
    <scope>NUCLEOTIDE SEQUENCE</scope>
    <source>
        <strain evidence="1">6276</strain>
    </source>
</reference>
<comment type="caution">
    <text evidence="1">The sequence shown here is derived from an EMBL/GenBank/DDBJ whole genome shotgun (WGS) entry which is preliminary data.</text>
</comment>
<sequence>MCAGYLRGKFEEIAITAYNINVSSSVNDFNSIALKYIASDNRGHAISCPDQIVGIIKVKKDGGIEDWKVGWIEDWCDKNSRCGISNSHKPIIAIVVESPHKDEFNRESKKAIGPARGSTGRNIENYLPSVLFNYLPAIDETSSLIEYDSNKQIQNGEYYIALINAIQYQCSLGEDTSKYRDKIFSEMWGLEKVKKDFIKRLKKSNPSVIINCCTRGNFKDNKEELFLRNLVQSTIDEFLLEQNNNKNILCLRAAHPSSVHFQNGLSFLKKI</sequence>
<evidence type="ECO:0000313" key="2">
    <source>
        <dbReference type="Proteomes" id="UP000823928"/>
    </source>
</evidence>
<dbReference type="EMBL" id="DVIU01000132">
    <property type="protein sequence ID" value="HIS36283.1"/>
    <property type="molecule type" value="Genomic_DNA"/>
</dbReference>
<organism evidence="1 2">
    <name type="scientific">Candidatus Scatousia excrementigallinarum</name>
    <dbReference type="NCBI Taxonomy" id="2840935"/>
    <lineage>
        <taxon>Bacteria</taxon>
        <taxon>Candidatus Scatousia</taxon>
    </lineage>
</organism>
<evidence type="ECO:0000313" key="1">
    <source>
        <dbReference type="EMBL" id="HIS36283.1"/>
    </source>
</evidence>
<gene>
    <name evidence="1" type="ORF">IAC10_06590</name>
</gene>
<name>A0A9D1EYI6_9BACT</name>
<proteinExistence type="predicted"/>
<reference evidence="1" key="1">
    <citation type="submission" date="2020-10" db="EMBL/GenBank/DDBJ databases">
        <authorList>
            <person name="Gilroy R."/>
        </authorList>
    </citation>
    <scope>NUCLEOTIDE SEQUENCE</scope>
    <source>
        <strain evidence="1">6276</strain>
    </source>
</reference>